<dbReference type="Pfam" id="PF12167">
    <property type="entry name" value="Arm-DNA-bind_2"/>
    <property type="match status" value="1"/>
</dbReference>
<feature type="domain" description="Core-binding (CB)" evidence="4">
    <location>
        <begin position="78"/>
        <end position="164"/>
    </location>
</feature>
<dbReference type="KEGG" id="tvl:FAZ95_37340"/>
<dbReference type="GO" id="GO:0015074">
    <property type="term" value="P:DNA integration"/>
    <property type="evidence" value="ECO:0007669"/>
    <property type="project" value="UniProtKB-KW"/>
</dbReference>
<keyword evidence="2 3" id="KW-0238">DNA-binding</keyword>
<evidence type="ECO:0000256" key="3">
    <source>
        <dbReference type="PROSITE-ProRule" id="PRU01248"/>
    </source>
</evidence>
<dbReference type="RefSeq" id="WP_137337307.1">
    <property type="nucleotide sequence ID" value="NZ_CP040078.1"/>
</dbReference>
<dbReference type="GO" id="GO:0003677">
    <property type="term" value="F:DNA binding"/>
    <property type="evidence" value="ECO:0007669"/>
    <property type="project" value="UniProtKB-UniRule"/>
</dbReference>
<sequence>MARKGDGVEVREKSIRLSFILDGIPQRQTLMVNGRPMPPTPANLRYAHRLAGEIRDRIRHGTFSMADYFPRSGGTTSSSVKEWLDTWLAALRVAASTRAGYCAALRFWETVACDRHQTKPMGATPLRSLKHSHILTAIANRPDLSGKTINNYLSVLRTALDLAVKDKLIFENPAKDIAPAKHQKAPPDPFSRVESDAFLAEFARA</sequence>
<dbReference type="EMBL" id="CP040078">
    <property type="protein sequence ID" value="QCP54547.1"/>
    <property type="molecule type" value="Genomic_DNA"/>
</dbReference>
<evidence type="ECO:0000313" key="6">
    <source>
        <dbReference type="Proteomes" id="UP000298656"/>
    </source>
</evidence>
<dbReference type="InterPro" id="IPR022000">
    <property type="entry name" value="Min27-like_integrase_DNA_bind"/>
</dbReference>
<evidence type="ECO:0000259" key="4">
    <source>
        <dbReference type="PROSITE" id="PS51900"/>
    </source>
</evidence>
<dbReference type="AlphaFoldDB" id="A0A4P8J172"/>
<evidence type="ECO:0000256" key="2">
    <source>
        <dbReference type="ARBA" id="ARBA00023125"/>
    </source>
</evidence>
<dbReference type="InterPro" id="IPR044068">
    <property type="entry name" value="CB"/>
</dbReference>
<dbReference type="Proteomes" id="UP000298656">
    <property type="component" value="Chromosome 2"/>
</dbReference>
<keyword evidence="6" id="KW-1185">Reference proteome</keyword>
<evidence type="ECO:0000256" key="1">
    <source>
        <dbReference type="ARBA" id="ARBA00022908"/>
    </source>
</evidence>
<dbReference type="SUPFAM" id="SSF56349">
    <property type="entry name" value="DNA breaking-rejoining enzymes"/>
    <property type="match status" value="1"/>
</dbReference>
<evidence type="ECO:0000313" key="5">
    <source>
        <dbReference type="EMBL" id="QCP54547.1"/>
    </source>
</evidence>
<dbReference type="InterPro" id="IPR011010">
    <property type="entry name" value="DNA_brk_join_enz"/>
</dbReference>
<proteinExistence type="predicted"/>
<accession>A0A4P8J172</accession>
<organism evidence="5 6">
    <name type="scientific">Trinickia violacea</name>
    <dbReference type="NCBI Taxonomy" id="2571746"/>
    <lineage>
        <taxon>Bacteria</taxon>
        <taxon>Pseudomonadati</taxon>
        <taxon>Pseudomonadota</taxon>
        <taxon>Betaproteobacteria</taxon>
        <taxon>Burkholderiales</taxon>
        <taxon>Burkholderiaceae</taxon>
        <taxon>Trinickia</taxon>
    </lineage>
</organism>
<name>A0A4P8J172_9BURK</name>
<dbReference type="PROSITE" id="PS51900">
    <property type="entry name" value="CB"/>
    <property type="match status" value="1"/>
</dbReference>
<dbReference type="OrthoDB" id="5391994at2"/>
<gene>
    <name evidence="5" type="ORF">FAZ95_37340</name>
</gene>
<dbReference type="InterPro" id="IPR010998">
    <property type="entry name" value="Integrase_recombinase_N"/>
</dbReference>
<dbReference type="Gene3D" id="1.10.150.130">
    <property type="match status" value="1"/>
</dbReference>
<keyword evidence="1" id="KW-0229">DNA integration</keyword>
<reference evidence="5 6" key="1">
    <citation type="submission" date="2019-05" db="EMBL/GenBank/DDBJ databases">
        <title>Burkholderia sp. DHOD12, isolated from subtropical forest soil.</title>
        <authorList>
            <person name="Gao Z.-H."/>
            <person name="Qiu L.-H."/>
        </authorList>
    </citation>
    <scope>NUCLEOTIDE SEQUENCE [LARGE SCALE GENOMIC DNA]</scope>
    <source>
        <strain evidence="5 6">DHOD12</strain>
    </source>
</reference>
<protein>
    <submittedName>
        <fullName evidence="5">DUF3596 domain-containing protein</fullName>
    </submittedName>
</protein>